<organism evidence="2 3">
    <name type="scientific">Mytilus galloprovincialis</name>
    <name type="common">Mediterranean mussel</name>
    <dbReference type="NCBI Taxonomy" id="29158"/>
    <lineage>
        <taxon>Eukaryota</taxon>
        <taxon>Metazoa</taxon>
        <taxon>Spiralia</taxon>
        <taxon>Lophotrochozoa</taxon>
        <taxon>Mollusca</taxon>
        <taxon>Bivalvia</taxon>
        <taxon>Autobranchia</taxon>
        <taxon>Pteriomorphia</taxon>
        <taxon>Mytilida</taxon>
        <taxon>Mytiloidea</taxon>
        <taxon>Mytilidae</taxon>
        <taxon>Mytilinae</taxon>
        <taxon>Mytilus</taxon>
    </lineage>
</organism>
<proteinExistence type="predicted"/>
<comment type="caution">
    <text evidence="2">The sequence shown here is derived from an EMBL/GenBank/DDBJ whole genome shotgun (WGS) entry which is preliminary data.</text>
</comment>
<evidence type="ECO:0000256" key="1">
    <source>
        <dbReference type="SAM" id="Phobius"/>
    </source>
</evidence>
<feature type="transmembrane region" description="Helical" evidence="1">
    <location>
        <begin position="12"/>
        <end position="32"/>
    </location>
</feature>
<evidence type="ECO:0000313" key="2">
    <source>
        <dbReference type="EMBL" id="VDI29251.1"/>
    </source>
</evidence>
<keyword evidence="1" id="KW-1133">Transmembrane helix</keyword>
<keyword evidence="3" id="KW-1185">Reference proteome</keyword>
<gene>
    <name evidence="2" type="ORF">MGAL_10B016906</name>
</gene>
<dbReference type="Pfam" id="PF09612">
    <property type="entry name" value="HtrL_YibB"/>
    <property type="match status" value="1"/>
</dbReference>
<dbReference type="EMBL" id="UYJE01004578">
    <property type="protein sequence ID" value="VDI29251.1"/>
    <property type="molecule type" value="Genomic_DNA"/>
</dbReference>
<dbReference type="OrthoDB" id="411632at2759"/>
<dbReference type="Proteomes" id="UP000596742">
    <property type="component" value="Unassembled WGS sequence"/>
</dbReference>
<dbReference type="InterPro" id="IPR011735">
    <property type="entry name" value="WlaTC/HtrL_glycosyltransf"/>
</dbReference>
<keyword evidence="1" id="KW-0812">Transmembrane</keyword>
<evidence type="ECO:0000313" key="3">
    <source>
        <dbReference type="Proteomes" id="UP000596742"/>
    </source>
</evidence>
<protein>
    <submittedName>
        <fullName evidence="2">Uncharacterized protein</fullName>
    </submittedName>
</protein>
<name>A0A8B6E5K0_MYTGA</name>
<sequence>RRSRCCKKIYSVSKEICILFMGIYILVKVKIFQEFKSNSSTQLSGQATYQHRGNGDELTLVTAYFNIGSFNKTPHLIYSKSTYYKWMKNFQFVNNYVILYTDDFNLSVLFKSYRTHFPVNMTKVYIRRQTSLWAFRLKSRIKAIYNQKGYPTPGKPAYSSAMHAKYELIGNVIKENILTTTHLAWIDIGYFRSKISDCFVMKPLKNMRDDHISFSQVDYFKPMLTLKEIMYQTKYYLAGGLFIGRPEYLSLFIEDYKLAVETLMGMNLMNSDQQILYAMYSRNILCFQPRVPIQPFFDENILKSGKGESWFYLGNICQRLTK</sequence>
<feature type="non-terminal residue" evidence="2">
    <location>
        <position position="1"/>
    </location>
</feature>
<accession>A0A8B6E5K0</accession>
<dbReference type="AlphaFoldDB" id="A0A8B6E5K0"/>
<keyword evidence="1" id="KW-0472">Membrane</keyword>
<reference evidence="2" key="1">
    <citation type="submission" date="2018-11" db="EMBL/GenBank/DDBJ databases">
        <authorList>
            <person name="Alioto T."/>
            <person name="Alioto T."/>
        </authorList>
    </citation>
    <scope>NUCLEOTIDE SEQUENCE</scope>
</reference>